<dbReference type="HOGENOM" id="CLU_056469_5_2_11"/>
<keyword evidence="5 6" id="KW-0472">Membrane</keyword>
<evidence type="ECO:0000256" key="2">
    <source>
        <dbReference type="ARBA" id="ARBA00022475"/>
    </source>
</evidence>
<protein>
    <submittedName>
        <fullName evidence="7">Cobalt ABC transporter, inner membrane subunit CbiQ</fullName>
    </submittedName>
</protein>
<gene>
    <name evidence="7" type="ordered locus">Intca_0810</name>
</gene>
<dbReference type="KEGG" id="ica:Intca_0810"/>
<accession>E6SBL1</accession>
<dbReference type="Pfam" id="PF02361">
    <property type="entry name" value="CbiQ"/>
    <property type="match status" value="1"/>
</dbReference>
<dbReference type="EMBL" id="CP002343">
    <property type="protein sequence ID" value="ADU47342.1"/>
    <property type="molecule type" value="Genomic_DNA"/>
</dbReference>
<sequence length="251" mass="25730">MSTGFALDDAAWASPWRRRAVGEKVLLAGGLVGVGISLPVWPGSVLAAAAALAILLGPAQVSPRVLARSVAAPLAFIVVGSLSVLVSLRWDGGPGVAVTEETRRSALSVLGHGTAGTLGVLVIAATTPMADLLGALRRLRVPDACIDVAGLVYRLVLVLLATVVQMGEAQAARLGYRDRRTTLRSSAALGAGLLVRSWDRARRLEEGLAGRGYTGSLPSLDPPRRTSLPFVATSLVALGAITTAALTMGGS</sequence>
<dbReference type="Proteomes" id="UP000008914">
    <property type="component" value="Chromosome"/>
</dbReference>
<dbReference type="eggNOG" id="COG0619">
    <property type="taxonomic scope" value="Bacteria"/>
</dbReference>
<dbReference type="PANTHER" id="PTHR43723:SF1">
    <property type="entry name" value="COBALT TRANSPORT PROTEIN CBIQ"/>
    <property type="match status" value="1"/>
</dbReference>
<feature type="transmembrane region" description="Helical" evidence="6">
    <location>
        <begin position="227"/>
        <end position="248"/>
    </location>
</feature>
<dbReference type="STRING" id="710696.Intca_0810"/>
<feature type="transmembrane region" description="Helical" evidence="6">
    <location>
        <begin position="148"/>
        <end position="167"/>
    </location>
</feature>
<name>E6SBL1_INTC7</name>
<dbReference type="GO" id="GO:0043190">
    <property type="term" value="C:ATP-binding cassette (ABC) transporter complex"/>
    <property type="evidence" value="ECO:0007669"/>
    <property type="project" value="InterPro"/>
</dbReference>
<evidence type="ECO:0000313" key="7">
    <source>
        <dbReference type="EMBL" id="ADU47342.1"/>
    </source>
</evidence>
<evidence type="ECO:0000256" key="4">
    <source>
        <dbReference type="ARBA" id="ARBA00022989"/>
    </source>
</evidence>
<keyword evidence="2" id="KW-1003">Cell membrane</keyword>
<evidence type="ECO:0000256" key="1">
    <source>
        <dbReference type="ARBA" id="ARBA00004651"/>
    </source>
</evidence>
<dbReference type="GO" id="GO:0006824">
    <property type="term" value="P:cobalt ion transport"/>
    <property type="evidence" value="ECO:0007669"/>
    <property type="project" value="InterPro"/>
</dbReference>
<evidence type="ECO:0000256" key="5">
    <source>
        <dbReference type="ARBA" id="ARBA00023136"/>
    </source>
</evidence>
<feature type="transmembrane region" description="Helical" evidence="6">
    <location>
        <begin position="70"/>
        <end position="90"/>
    </location>
</feature>
<organism evidence="7 8">
    <name type="scientific">Intrasporangium calvum (strain ATCC 23552 / DSM 43043 / JCM 3097 / NBRC 12989 / NCIMB 10167 / NRRL B-3866 / 7 KIP)</name>
    <dbReference type="NCBI Taxonomy" id="710696"/>
    <lineage>
        <taxon>Bacteria</taxon>
        <taxon>Bacillati</taxon>
        <taxon>Actinomycetota</taxon>
        <taxon>Actinomycetes</taxon>
        <taxon>Micrococcales</taxon>
        <taxon>Intrasporangiaceae</taxon>
        <taxon>Intrasporangium</taxon>
    </lineage>
</organism>
<evidence type="ECO:0000256" key="3">
    <source>
        <dbReference type="ARBA" id="ARBA00022692"/>
    </source>
</evidence>
<feature type="transmembrane region" description="Helical" evidence="6">
    <location>
        <begin position="110"/>
        <end position="136"/>
    </location>
</feature>
<evidence type="ECO:0000256" key="6">
    <source>
        <dbReference type="SAM" id="Phobius"/>
    </source>
</evidence>
<dbReference type="InterPro" id="IPR052770">
    <property type="entry name" value="Cobalt_transport_CbiQ"/>
</dbReference>
<dbReference type="InterPro" id="IPR003339">
    <property type="entry name" value="ABC/ECF_trnsptr_transmembrane"/>
</dbReference>
<keyword evidence="4 6" id="KW-1133">Transmembrane helix</keyword>
<evidence type="ECO:0000313" key="8">
    <source>
        <dbReference type="Proteomes" id="UP000008914"/>
    </source>
</evidence>
<dbReference type="RefSeq" id="WP_013491661.1">
    <property type="nucleotide sequence ID" value="NC_014830.1"/>
</dbReference>
<dbReference type="InterPro" id="IPR012809">
    <property type="entry name" value="ECF_CbiQ"/>
</dbReference>
<dbReference type="AlphaFoldDB" id="E6SBL1"/>
<proteinExistence type="predicted"/>
<dbReference type="PANTHER" id="PTHR43723">
    <property type="entry name" value="COBALT TRANSPORT PROTEIN CBIQ"/>
    <property type="match status" value="1"/>
</dbReference>
<comment type="subcellular location">
    <subcellularLocation>
        <location evidence="1">Cell membrane</location>
        <topology evidence="1">Multi-pass membrane protein</topology>
    </subcellularLocation>
</comment>
<reference evidence="7 8" key="1">
    <citation type="journal article" date="2010" name="Stand. Genomic Sci.">
        <title>Complete genome sequence of Intrasporangium calvum type strain (7 KIP).</title>
        <authorList>
            <person name="Del Rio T.G."/>
            <person name="Chertkov O."/>
            <person name="Yasawong M."/>
            <person name="Lucas S."/>
            <person name="Deshpande S."/>
            <person name="Cheng J.F."/>
            <person name="Detter C."/>
            <person name="Tapia R."/>
            <person name="Han C."/>
            <person name="Goodwin L."/>
            <person name="Pitluck S."/>
            <person name="Liolios K."/>
            <person name="Ivanova N."/>
            <person name="Mavromatis K."/>
            <person name="Pati A."/>
            <person name="Chen A."/>
            <person name="Palaniappan K."/>
            <person name="Land M."/>
            <person name="Hauser L."/>
            <person name="Chang Y.J."/>
            <person name="Jeffries C.D."/>
            <person name="Rohde M."/>
            <person name="Pukall R."/>
            <person name="Sikorski J."/>
            <person name="Goker M."/>
            <person name="Woyke T."/>
            <person name="Bristow J."/>
            <person name="Eisen J.A."/>
            <person name="Markowitz V."/>
            <person name="Hugenholtz P."/>
            <person name="Kyrpides N.C."/>
            <person name="Klenk H.P."/>
            <person name="Lapidus A."/>
        </authorList>
    </citation>
    <scope>NUCLEOTIDE SEQUENCE [LARGE SCALE GENOMIC DNA]</scope>
    <source>
        <strain evidence="8">ATCC 23552 / DSM 43043 / JCM 3097 / NBRC 12989 / 7 KIP</strain>
    </source>
</reference>
<keyword evidence="8" id="KW-1185">Reference proteome</keyword>
<dbReference type="OrthoDB" id="4407546at2"/>
<keyword evidence="3 6" id="KW-0812">Transmembrane</keyword>
<feature type="transmembrane region" description="Helical" evidence="6">
    <location>
        <begin position="25"/>
        <end position="58"/>
    </location>
</feature>
<dbReference type="CDD" id="cd16914">
    <property type="entry name" value="EcfT"/>
    <property type="match status" value="1"/>
</dbReference>
<dbReference type="NCBIfam" id="TIGR02454">
    <property type="entry name" value="ECF_T_CbiQ"/>
    <property type="match status" value="1"/>
</dbReference>